<evidence type="ECO:0000313" key="2">
    <source>
        <dbReference type="EMBL" id="MBM7837211.1"/>
    </source>
</evidence>
<keyword evidence="1" id="KW-0732">Signal</keyword>
<dbReference type="Proteomes" id="UP001179280">
    <property type="component" value="Unassembled WGS sequence"/>
</dbReference>
<comment type="caution">
    <text evidence="2">The sequence shown here is derived from an EMBL/GenBank/DDBJ whole genome shotgun (WGS) entry which is preliminary data.</text>
</comment>
<reference evidence="2" key="1">
    <citation type="submission" date="2021-01" db="EMBL/GenBank/DDBJ databases">
        <title>Genomic Encyclopedia of Type Strains, Phase IV (KMG-IV): sequencing the most valuable type-strain genomes for metagenomic binning, comparative biology and taxonomic classification.</title>
        <authorList>
            <person name="Goeker M."/>
        </authorList>
    </citation>
    <scope>NUCLEOTIDE SEQUENCE</scope>
    <source>
        <strain evidence="2">DSM 21943</strain>
    </source>
</reference>
<sequence>MKKFITVIALILILAGGTTFTATSSGDNDTVTALDKVGGLG</sequence>
<organism evidence="2 3">
    <name type="scientific">Shouchella xiaoxiensis</name>
    <dbReference type="NCBI Taxonomy" id="766895"/>
    <lineage>
        <taxon>Bacteria</taxon>
        <taxon>Bacillati</taxon>
        <taxon>Bacillota</taxon>
        <taxon>Bacilli</taxon>
        <taxon>Bacillales</taxon>
        <taxon>Bacillaceae</taxon>
        <taxon>Shouchella</taxon>
    </lineage>
</organism>
<feature type="signal peptide" evidence="1">
    <location>
        <begin position="1"/>
        <end position="21"/>
    </location>
</feature>
<dbReference type="EMBL" id="JAFBCV010000001">
    <property type="protein sequence ID" value="MBM7837211.1"/>
    <property type="molecule type" value="Genomic_DNA"/>
</dbReference>
<evidence type="ECO:0000256" key="1">
    <source>
        <dbReference type="SAM" id="SignalP"/>
    </source>
</evidence>
<name>A0ABS2SPX0_9BACI</name>
<gene>
    <name evidence="2" type="ORF">JOC54_000442</name>
</gene>
<proteinExistence type="predicted"/>
<feature type="chain" id="PRO_5045558716" evidence="1">
    <location>
        <begin position="22"/>
        <end position="41"/>
    </location>
</feature>
<dbReference type="RefSeq" id="WP_275582665.1">
    <property type="nucleotide sequence ID" value="NZ_JAFBCV010000001.1"/>
</dbReference>
<protein>
    <submittedName>
        <fullName evidence="2">Uncharacterized protein</fullName>
    </submittedName>
</protein>
<keyword evidence="3" id="KW-1185">Reference proteome</keyword>
<accession>A0ABS2SPX0</accession>
<evidence type="ECO:0000313" key="3">
    <source>
        <dbReference type="Proteomes" id="UP001179280"/>
    </source>
</evidence>